<gene>
    <name evidence="1" type="ORF">SVIM_LOCUS431553</name>
</gene>
<reference evidence="1" key="1">
    <citation type="submission" date="2019-03" db="EMBL/GenBank/DDBJ databases">
        <authorList>
            <person name="Mank J."/>
            <person name="Almeida P."/>
        </authorList>
    </citation>
    <scope>NUCLEOTIDE SEQUENCE</scope>
    <source>
        <strain evidence="1">78183</strain>
    </source>
</reference>
<accession>A0A6N2MWP7</accession>
<protein>
    <submittedName>
        <fullName evidence="1">Uncharacterized protein</fullName>
    </submittedName>
</protein>
<sequence length="70" mass="7460">MGRTWIFDGQRCRCLGLALPFLDDINAMAESVITTTSVTPSVPQTKSGRMQLIVHGIVSGSGRSTPAHTS</sequence>
<dbReference type="AlphaFoldDB" id="A0A6N2MWP7"/>
<proteinExistence type="predicted"/>
<organism evidence="1">
    <name type="scientific">Salix viminalis</name>
    <name type="common">Common osier</name>
    <name type="synonym">Basket willow</name>
    <dbReference type="NCBI Taxonomy" id="40686"/>
    <lineage>
        <taxon>Eukaryota</taxon>
        <taxon>Viridiplantae</taxon>
        <taxon>Streptophyta</taxon>
        <taxon>Embryophyta</taxon>
        <taxon>Tracheophyta</taxon>
        <taxon>Spermatophyta</taxon>
        <taxon>Magnoliopsida</taxon>
        <taxon>eudicotyledons</taxon>
        <taxon>Gunneridae</taxon>
        <taxon>Pentapetalae</taxon>
        <taxon>rosids</taxon>
        <taxon>fabids</taxon>
        <taxon>Malpighiales</taxon>
        <taxon>Salicaceae</taxon>
        <taxon>Saliceae</taxon>
        <taxon>Salix</taxon>
    </lineage>
</organism>
<evidence type="ECO:0000313" key="1">
    <source>
        <dbReference type="EMBL" id="VFU58936.1"/>
    </source>
</evidence>
<dbReference type="EMBL" id="CAADRP010002007">
    <property type="protein sequence ID" value="VFU58936.1"/>
    <property type="molecule type" value="Genomic_DNA"/>
</dbReference>
<name>A0A6N2MWP7_SALVM</name>